<reference evidence="3" key="1">
    <citation type="journal article" date="2009" name="PLoS Genet.">
        <title>Sequencing, mapping, and analysis of 27,455 maize full-length cDNAs.</title>
        <authorList>
            <person name="Soderlund C."/>
            <person name="Descour A."/>
            <person name="Kudrna D."/>
            <person name="Bomhoff M."/>
            <person name="Boyd L."/>
            <person name="Currie J."/>
            <person name="Angelova A."/>
            <person name="Collura K."/>
            <person name="Wissotski M."/>
            <person name="Ashley E."/>
            <person name="Morrow D."/>
            <person name="Fernandes J."/>
            <person name="Walbot V."/>
            <person name="Yu Y."/>
        </authorList>
    </citation>
    <scope>NUCLEOTIDE SEQUENCE</scope>
    <source>
        <strain evidence="3">B73</strain>
    </source>
</reference>
<feature type="region of interest" description="Disordered" evidence="2">
    <location>
        <begin position="12"/>
        <end position="39"/>
    </location>
</feature>
<protein>
    <submittedName>
        <fullName evidence="3">Uncharacterized protein</fullName>
    </submittedName>
</protein>
<organism evidence="3">
    <name type="scientific">Zea mays</name>
    <name type="common">Maize</name>
    <dbReference type="NCBI Taxonomy" id="4577"/>
    <lineage>
        <taxon>Eukaryota</taxon>
        <taxon>Viridiplantae</taxon>
        <taxon>Streptophyta</taxon>
        <taxon>Embryophyta</taxon>
        <taxon>Tracheophyta</taxon>
        <taxon>Spermatophyta</taxon>
        <taxon>Magnoliopsida</taxon>
        <taxon>Liliopsida</taxon>
        <taxon>Poales</taxon>
        <taxon>Poaceae</taxon>
        <taxon>PACMAD clade</taxon>
        <taxon>Panicoideae</taxon>
        <taxon>Andropogonodae</taxon>
        <taxon>Andropogoneae</taxon>
        <taxon>Tripsacinae</taxon>
        <taxon>Zea</taxon>
    </lineage>
</organism>
<proteinExistence type="evidence at transcript level"/>
<dbReference type="GeneID" id="100217042"/>
<evidence type="ECO:0000256" key="2">
    <source>
        <dbReference type="SAM" id="MobiDB-lite"/>
    </source>
</evidence>
<name>B4FL30_MAIZE</name>
<sequence length="380" mass="43554">MAAAHHFFLLHRSSPPSRSKDREEEEQDGLKRKRGSRRCSTPPPIYCRFSWGNSRWLHSRSCLVHFFFFDEDDNNLTPPYSFTVMWWLHSRSCLVHFFFFDEAFQDVWGSWGVTFFSNLQALVDEMSSRLKLQGASVPEGALSLARWNPVLLQRRVSDLEAANVDIARRYSDLEEKHSQGQAELARRCSDLEEKYSQGQTELARVSASLNDANTLNSTLRAQLDSEKEEKRALVTSRDNLDRLYRDSSNSLTILERSHRFTREELDNHRYKLQESLDDEIRLRQLVSTKDDVIKDLRASKKSVAQELENARLAVKVAEETSATLRAQRDKAMDKTIHAGRILMRRPGVVVPDDIVADVNVAPDSSSRPSSSVAPEKNIAK</sequence>
<dbReference type="KEGG" id="zma:100217042"/>
<dbReference type="EMBL" id="BT037818">
    <property type="protein sequence ID" value="ACF82823.1"/>
    <property type="molecule type" value="mRNA"/>
</dbReference>
<keyword evidence="1" id="KW-0175">Coiled coil</keyword>
<feature type="region of interest" description="Disordered" evidence="2">
    <location>
        <begin position="359"/>
        <end position="380"/>
    </location>
</feature>
<accession>B4FL30</accession>
<feature type="coiled-coil region" evidence="1">
    <location>
        <begin position="293"/>
        <end position="334"/>
    </location>
</feature>
<dbReference type="AlphaFoldDB" id="B4FL30"/>
<evidence type="ECO:0000256" key="1">
    <source>
        <dbReference type="SAM" id="Coils"/>
    </source>
</evidence>
<dbReference type="RefSeq" id="NP_001136886.1">
    <property type="nucleotide sequence ID" value="NM_001143414.1"/>
</dbReference>
<evidence type="ECO:0000313" key="3">
    <source>
        <dbReference type="EMBL" id="ACF82823.1"/>
    </source>
</evidence>